<evidence type="ECO:0000313" key="1">
    <source>
        <dbReference type="EMBL" id="GBP08567.1"/>
    </source>
</evidence>
<dbReference type="Proteomes" id="UP000299102">
    <property type="component" value="Unassembled WGS sequence"/>
</dbReference>
<proteinExistence type="predicted"/>
<comment type="caution">
    <text evidence="1">The sequence shown here is derived from an EMBL/GenBank/DDBJ whole genome shotgun (WGS) entry which is preliminary data.</text>
</comment>
<protein>
    <submittedName>
        <fullName evidence="1">Uncharacterized protein</fullName>
    </submittedName>
</protein>
<organism evidence="1 2">
    <name type="scientific">Eumeta variegata</name>
    <name type="common">Bagworm moth</name>
    <name type="synonym">Eumeta japonica</name>
    <dbReference type="NCBI Taxonomy" id="151549"/>
    <lineage>
        <taxon>Eukaryota</taxon>
        <taxon>Metazoa</taxon>
        <taxon>Ecdysozoa</taxon>
        <taxon>Arthropoda</taxon>
        <taxon>Hexapoda</taxon>
        <taxon>Insecta</taxon>
        <taxon>Pterygota</taxon>
        <taxon>Neoptera</taxon>
        <taxon>Endopterygota</taxon>
        <taxon>Lepidoptera</taxon>
        <taxon>Glossata</taxon>
        <taxon>Ditrysia</taxon>
        <taxon>Tineoidea</taxon>
        <taxon>Psychidae</taxon>
        <taxon>Oiketicinae</taxon>
        <taxon>Eumeta</taxon>
    </lineage>
</organism>
<dbReference type="EMBL" id="BGZK01000031">
    <property type="protein sequence ID" value="GBP08567.1"/>
    <property type="molecule type" value="Genomic_DNA"/>
</dbReference>
<dbReference type="AlphaFoldDB" id="A0A4C1T530"/>
<sequence>MGYSQRVDLNRDHVKIFSCVFHFAEIVITEIKGDFTADCPFAREKKKAIEEREARGVTRSVRPQIFKRAAHPLKRSCSFCENEKLRRITGACRTADEIIMAGVITSHPINGARPVANRQRLTSDDNTADVILLGPVHAAAAGGEPHHPAGGHFLLQRRPQHALDRLQLFIRHDISYRYSG</sequence>
<name>A0A4C1T530_EUMVA</name>
<keyword evidence="2" id="KW-1185">Reference proteome</keyword>
<reference evidence="1 2" key="1">
    <citation type="journal article" date="2019" name="Commun. Biol.">
        <title>The bagworm genome reveals a unique fibroin gene that provides high tensile strength.</title>
        <authorList>
            <person name="Kono N."/>
            <person name="Nakamura H."/>
            <person name="Ohtoshi R."/>
            <person name="Tomita M."/>
            <person name="Numata K."/>
            <person name="Arakawa K."/>
        </authorList>
    </citation>
    <scope>NUCLEOTIDE SEQUENCE [LARGE SCALE GENOMIC DNA]</scope>
</reference>
<evidence type="ECO:0000313" key="2">
    <source>
        <dbReference type="Proteomes" id="UP000299102"/>
    </source>
</evidence>
<accession>A0A4C1T530</accession>
<gene>
    <name evidence="1" type="ORF">EVAR_77231_1</name>
</gene>